<sequence length="157" mass="18248">MADESCYGDASGDVPRPYDYNILDKILDEVSFYSEYPDYKEEEYLVLVTLFDYTSRNYQRRTRTDADIDLLPPPENEERPAKYAGRVFVYPPTTDLFQEIEKAVLAVAVHFAASVARIRVKEQVGSLRLLLPQEWREAENHADVMPIYAWYNQLLGK</sequence>
<proteinExistence type="predicted"/>
<dbReference type="PANTHER" id="PTHR14663">
    <property type="entry name" value="METHYLTRANSFERASE NSUN7-RELATED"/>
    <property type="match status" value="1"/>
</dbReference>
<dbReference type="Proteomes" id="UP000281553">
    <property type="component" value="Unassembled WGS sequence"/>
</dbReference>
<dbReference type="OrthoDB" id="6817893at2759"/>
<keyword evidence="2" id="KW-1185">Reference proteome</keyword>
<dbReference type="EMBL" id="UYRU01058627">
    <property type="protein sequence ID" value="VDN14220.1"/>
    <property type="molecule type" value="Genomic_DNA"/>
</dbReference>
<evidence type="ECO:0000313" key="1">
    <source>
        <dbReference type="EMBL" id="VDN14220.1"/>
    </source>
</evidence>
<evidence type="ECO:0000313" key="2">
    <source>
        <dbReference type="Proteomes" id="UP000281553"/>
    </source>
</evidence>
<reference evidence="1 2" key="1">
    <citation type="submission" date="2018-11" db="EMBL/GenBank/DDBJ databases">
        <authorList>
            <consortium name="Pathogen Informatics"/>
        </authorList>
    </citation>
    <scope>NUCLEOTIDE SEQUENCE [LARGE SCALE GENOMIC DNA]</scope>
</reference>
<organism evidence="1 2">
    <name type="scientific">Dibothriocephalus latus</name>
    <name type="common">Fish tapeworm</name>
    <name type="synonym">Diphyllobothrium latum</name>
    <dbReference type="NCBI Taxonomy" id="60516"/>
    <lineage>
        <taxon>Eukaryota</taxon>
        <taxon>Metazoa</taxon>
        <taxon>Spiralia</taxon>
        <taxon>Lophotrochozoa</taxon>
        <taxon>Platyhelminthes</taxon>
        <taxon>Cestoda</taxon>
        <taxon>Eucestoda</taxon>
        <taxon>Diphyllobothriidea</taxon>
        <taxon>Diphyllobothriidae</taxon>
        <taxon>Dibothriocephalus</taxon>
    </lineage>
</organism>
<name>A0A3P7LLL3_DIBLA</name>
<dbReference type="AlphaFoldDB" id="A0A3P7LLL3"/>
<protein>
    <submittedName>
        <fullName evidence="1">Uncharacterized protein</fullName>
    </submittedName>
</protein>
<dbReference type="InterPro" id="IPR042620">
    <property type="entry name" value="NSUN7"/>
</dbReference>
<dbReference type="PANTHER" id="PTHR14663:SF2">
    <property type="entry name" value="METHYLTRANSFERASE NSUN7-RELATED"/>
    <property type="match status" value="1"/>
</dbReference>
<accession>A0A3P7LLL3</accession>
<gene>
    <name evidence="1" type="ORF">DILT_LOCUS10051</name>
</gene>